<keyword evidence="2" id="KW-1133">Transmembrane helix</keyword>
<reference evidence="4" key="1">
    <citation type="submission" date="2016-03" db="EMBL/GenBank/DDBJ databases">
        <authorList>
            <person name="Guldener U."/>
        </authorList>
    </citation>
    <scope>NUCLEOTIDE SEQUENCE [LARGE SCALE GENOMIC DNA]</scope>
    <source>
        <strain evidence="4">04CH-RAC-A.6.1</strain>
    </source>
</reference>
<protein>
    <submittedName>
        <fullName evidence="3">Uncharacterized protein</fullName>
    </submittedName>
</protein>
<feature type="region of interest" description="Disordered" evidence="1">
    <location>
        <begin position="1"/>
        <end position="33"/>
    </location>
</feature>
<evidence type="ECO:0000256" key="1">
    <source>
        <dbReference type="SAM" id="MobiDB-lite"/>
    </source>
</evidence>
<organism evidence="3 4">
    <name type="scientific">Rhynchosporium agropyri</name>
    <dbReference type="NCBI Taxonomy" id="914238"/>
    <lineage>
        <taxon>Eukaryota</taxon>
        <taxon>Fungi</taxon>
        <taxon>Dikarya</taxon>
        <taxon>Ascomycota</taxon>
        <taxon>Pezizomycotina</taxon>
        <taxon>Leotiomycetes</taxon>
        <taxon>Helotiales</taxon>
        <taxon>Ploettnerulaceae</taxon>
        <taxon>Rhynchosporium</taxon>
    </lineage>
</organism>
<evidence type="ECO:0000313" key="4">
    <source>
        <dbReference type="Proteomes" id="UP000178912"/>
    </source>
</evidence>
<proteinExistence type="predicted"/>
<dbReference type="EMBL" id="FJUX01000005">
    <property type="protein sequence ID" value="CZS90213.1"/>
    <property type="molecule type" value="Genomic_DNA"/>
</dbReference>
<name>A0A1E1JWL9_9HELO</name>
<keyword evidence="4" id="KW-1185">Reference proteome</keyword>
<evidence type="ECO:0000256" key="2">
    <source>
        <dbReference type="SAM" id="Phobius"/>
    </source>
</evidence>
<dbReference type="Proteomes" id="UP000178912">
    <property type="component" value="Unassembled WGS sequence"/>
</dbReference>
<keyword evidence="2" id="KW-0472">Membrane</keyword>
<keyword evidence="2" id="KW-0812">Transmembrane</keyword>
<feature type="transmembrane region" description="Helical" evidence="2">
    <location>
        <begin position="41"/>
        <end position="65"/>
    </location>
</feature>
<sequence length="100" mass="10851">MAPVPDIGTVSHSVSSTPTQPDLPSSSSDSPDSTYYHPSGLTMFFVIELPLIVILIFSILVAVVVRRCKMRREEKARELANANSGQSFRFTIGAIPSSNI</sequence>
<dbReference type="AlphaFoldDB" id="A0A1E1JWL9"/>
<accession>A0A1E1JWL9</accession>
<gene>
    <name evidence="3" type="ORF">RAG0_01356</name>
</gene>
<feature type="compositionally biased region" description="Low complexity" evidence="1">
    <location>
        <begin position="15"/>
        <end position="33"/>
    </location>
</feature>
<evidence type="ECO:0000313" key="3">
    <source>
        <dbReference type="EMBL" id="CZS90213.1"/>
    </source>
</evidence>